<evidence type="ECO:0000256" key="3">
    <source>
        <dbReference type="ARBA" id="ARBA00022695"/>
    </source>
</evidence>
<feature type="binding site" evidence="10">
    <location>
        <position position="171"/>
    </location>
    <ligand>
        <name>CTP</name>
        <dbReference type="ChEBI" id="CHEBI:37563"/>
    </ligand>
</feature>
<dbReference type="EC" id="2.7.7.72" evidence="10"/>
<gene>
    <name evidence="10 14" type="primary">cca</name>
    <name evidence="14" type="ORF">MNV_30008</name>
</gene>
<keyword evidence="3 10" id="KW-0548">Nucleotidyltransferase</keyword>
<dbReference type="RefSeq" id="WP_096205987.1">
    <property type="nucleotide sequence ID" value="NZ_FZMP01000174.1"/>
</dbReference>
<sequence>MKNIDRISTSILSRIKPGDAEKQKLRALAQSMISRINAIGKAEGLNIKGVLVGSSARGTWLAGEHDLDIFIMFPADATREYLEEKGLYVARKIAEGAQSYDERYAEHPYINAIFDGFEVDLVPAFGVQSAAEIKSAVDRTPFHNSYVLSRIKGLEDEVLLLKQFMRGIGVYGSELKTLGFSGYLVELLVINYGSFVEVLKAACQWKTGMTIDLEKHGSVVHKDPLIAVDPTDPARNVAAVLSIDNLSIFIDKACEFLEAPSEKFFSVAVYETLDDEGFKSTMGARGTSLIAVEFEAPDVVEDVLYPQLHKMEESIHEALERNDFRVYNSGVWADEKAVVLFELESSKLPQVKKHAGPQVWLGEHARAFKSKYKDSDTFSKVYIKNGKYMVEIPRKYNEAKKLLGSDVPKCSLGKHVALSIKKGYHILENDEILNIRDDEFRRALRRFFEK</sequence>
<feature type="binding site" evidence="10">
    <location>
        <position position="143"/>
    </location>
    <ligand>
        <name>CTP</name>
        <dbReference type="ChEBI" id="CHEBI:37563"/>
    </ligand>
</feature>
<feature type="domain" description="tRNA nucleotidyltransferase substrate binding" evidence="12">
    <location>
        <begin position="156"/>
        <end position="265"/>
    </location>
</feature>
<feature type="binding site" evidence="10">
    <location>
        <position position="57"/>
    </location>
    <ligand>
        <name>CTP</name>
        <dbReference type="ChEBI" id="CHEBI:37563"/>
    </ligand>
</feature>
<feature type="binding site" evidence="10">
    <location>
        <position position="120"/>
    </location>
    <ligand>
        <name>Mg(2+)</name>
        <dbReference type="ChEBI" id="CHEBI:18420"/>
    </ligand>
</feature>
<evidence type="ECO:0000256" key="4">
    <source>
        <dbReference type="ARBA" id="ARBA00022723"/>
    </source>
</evidence>
<evidence type="ECO:0000256" key="1">
    <source>
        <dbReference type="ARBA" id="ARBA00022679"/>
    </source>
</evidence>
<dbReference type="NCBIfam" id="TIGR03671">
    <property type="entry name" value="cca_archaeal"/>
    <property type="match status" value="1"/>
</dbReference>
<dbReference type="GO" id="GO:0042245">
    <property type="term" value="P:RNA repair"/>
    <property type="evidence" value="ECO:0007669"/>
    <property type="project" value="UniProtKB-KW"/>
</dbReference>
<dbReference type="GO" id="GO:0160016">
    <property type="term" value="F:CCACCA tRNA nucleotidyltransferase activity"/>
    <property type="evidence" value="ECO:0007669"/>
    <property type="project" value="RHEA"/>
</dbReference>
<dbReference type="CDD" id="cd05400">
    <property type="entry name" value="NT_2-5OAS_ClassI-CCAase"/>
    <property type="match status" value="1"/>
</dbReference>
<dbReference type="InterPro" id="IPR043519">
    <property type="entry name" value="NT_sf"/>
</dbReference>
<feature type="binding site" evidence="10">
    <location>
        <position position="54"/>
    </location>
    <ligand>
        <name>CTP</name>
        <dbReference type="ChEBI" id="CHEBI:37563"/>
    </ligand>
</feature>
<dbReference type="Pfam" id="PF09249">
    <property type="entry name" value="tRNA_NucTransf2"/>
    <property type="match status" value="1"/>
</dbReference>
<organism evidence="14 15">
    <name type="scientific">Candidatus Methanoperedens nitratireducens</name>
    <dbReference type="NCBI Taxonomy" id="1392998"/>
    <lineage>
        <taxon>Archaea</taxon>
        <taxon>Methanobacteriati</taxon>
        <taxon>Methanobacteriota</taxon>
        <taxon>Stenosarchaea group</taxon>
        <taxon>Methanomicrobia</taxon>
        <taxon>Methanosarcinales</taxon>
        <taxon>ANME-2 cluster</taxon>
        <taxon>Candidatus Methanoperedentaceae</taxon>
        <taxon>Candidatus Methanoperedens</taxon>
    </lineage>
</organism>
<feature type="binding site" evidence="10">
    <location>
        <position position="143"/>
    </location>
    <ligand>
        <name>ATP</name>
        <dbReference type="ChEBI" id="CHEBI:30616"/>
    </ligand>
</feature>
<dbReference type="EMBL" id="FZMP01000174">
    <property type="protein sequence ID" value="SNQ61275.1"/>
    <property type="molecule type" value="Genomic_DNA"/>
</dbReference>
<evidence type="ECO:0000256" key="5">
    <source>
        <dbReference type="ARBA" id="ARBA00022741"/>
    </source>
</evidence>
<comment type="catalytic activity">
    <reaction evidence="10">
        <text>a tRNA with a 3' CCA end + 2 CTP + ATP = a tRNA with a 3' CCACCA end + 3 diphosphate</text>
        <dbReference type="Rhea" id="RHEA:76235"/>
        <dbReference type="Rhea" id="RHEA-COMP:10468"/>
        <dbReference type="Rhea" id="RHEA-COMP:18655"/>
        <dbReference type="ChEBI" id="CHEBI:30616"/>
        <dbReference type="ChEBI" id="CHEBI:33019"/>
        <dbReference type="ChEBI" id="CHEBI:37563"/>
        <dbReference type="ChEBI" id="CHEBI:83071"/>
        <dbReference type="ChEBI" id="CHEBI:195187"/>
    </reaction>
</comment>
<feature type="binding site" evidence="10">
    <location>
        <position position="162"/>
    </location>
    <ligand>
        <name>CTP</name>
        <dbReference type="ChEBI" id="CHEBI:37563"/>
    </ligand>
</feature>
<evidence type="ECO:0000259" key="13">
    <source>
        <dbReference type="Pfam" id="PF21133"/>
    </source>
</evidence>
<dbReference type="Gene3D" id="3.30.70.1550">
    <property type="entry name" value="Archaeal tRNA CCA-adding enzyme catalytic domain"/>
    <property type="match status" value="1"/>
</dbReference>
<keyword evidence="15" id="KW-1185">Reference proteome</keyword>
<name>A0A284VPS0_9EURY</name>
<evidence type="ECO:0000256" key="9">
    <source>
        <dbReference type="ARBA" id="ARBA00022884"/>
    </source>
</evidence>
<feature type="domain" description="CCA-adding enzyme C-terminal" evidence="13">
    <location>
        <begin position="285"/>
        <end position="428"/>
    </location>
</feature>
<dbReference type="Proteomes" id="UP000218615">
    <property type="component" value="Unassembled WGS sequence"/>
</dbReference>
<dbReference type="GO" id="GO:0000049">
    <property type="term" value="F:tRNA binding"/>
    <property type="evidence" value="ECO:0007669"/>
    <property type="project" value="UniProtKB-UniRule"/>
</dbReference>
<dbReference type="SUPFAM" id="SSF55003">
    <property type="entry name" value="PAP/Archaeal CCA-adding enzyme, C-terminal domain"/>
    <property type="match status" value="1"/>
</dbReference>
<dbReference type="InterPro" id="IPR042090">
    <property type="entry name" value="CCA_tRNA_nucleotrans_2"/>
</dbReference>
<dbReference type="InterPro" id="IPR015329">
    <property type="entry name" value="tRNA_NucTransf2"/>
</dbReference>
<dbReference type="Gene3D" id="3.30.70.590">
    <property type="entry name" value="Poly(A) polymerase predicted RNA binding domain"/>
    <property type="match status" value="1"/>
</dbReference>
<dbReference type="SUPFAM" id="SSF81301">
    <property type="entry name" value="Nucleotidyltransferase"/>
    <property type="match status" value="1"/>
</dbReference>
<keyword evidence="5 10" id="KW-0547">Nucleotide-binding</keyword>
<keyword evidence="2 10" id="KW-0819">tRNA processing</keyword>
<evidence type="ECO:0000259" key="11">
    <source>
        <dbReference type="Pfam" id="PF01909"/>
    </source>
</evidence>
<reference evidence="15" key="1">
    <citation type="submission" date="2017-06" db="EMBL/GenBank/DDBJ databases">
        <authorList>
            <person name="Cremers G."/>
        </authorList>
    </citation>
    <scope>NUCLEOTIDE SEQUENCE [LARGE SCALE GENOMIC DNA]</scope>
</reference>
<dbReference type="GO" id="GO:0000287">
    <property type="term" value="F:magnesium ion binding"/>
    <property type="evidence" value="ECO:0007669"/>
    <property type="project" value="UniProtKB-UniRule"/>
</dbReference>
<dbReference type="InterPro" id="IPR011068">
    <property type="entry name" value="NuclTrfase_I-like_C"/>
</dbReference>
<evidence type="ECO:0000256" key="6">
    <source>
        <dbReference type="ARBA" id="ARBA00022800"/>
    </source>
</evidence>
<dbReference type="AlphaFoldDB" id="A0A284VPS0"/>
<feature type="binding site" evidence="10">
    <location>
        <position position="162"/>
    </location>
    <ligand>
        <name>ATP</name>
        <dbReference type="ChEBI" id="CHEBI:30616"/>
    </ligand>
</feature>
<dbReference type="PANTHER" id="PTHR39643">
    <property type="entry name" value="CCA-ADDING ENZYME"/>
    <property type="match status" value="1"/>
</dbReference>
<proteinExistence type="inferred from homology"/>
<dbReference type="InterPro" id="IPR048833">
    <property type="entry name" value="CAA_C"/>
</dbReference>
<dbReference type="Pfam" id="PF01909">
    <property type="entry name" value="NTP_transf_2"/>
    <property type="match status" value="1"/>
</dbReference>
<dbReference type="Gene3D" id="1.10.1410.30">
    <property type="entry name" value="CCA tRNA nucleotidyltransferase, domain 2"/>
    <property type="match status" value="1"/>
</dbReference>
<feature type="binding site" evidence="10">
    <location>
        <position position="66"/>
    </location>
    <ligand>
        <name>Mg(2+)</name>
        <dbReference type="ChEBI" id="CHEBI:18420"/>
    </ligand>
</feature>
<dbReference type="InterPro" id="IPR002934">
    <property type="entry name" value="Polymerase_NTP_transf_dom"/>
</dbReference>
<protein>
    <recommendedName>
        <fullName evidence="10">CCA-adding enzyme</fullName>
        <ecNumber evidence="10">2.7.7.72</ecNumber>
    </recommendedName>
    <alternativeName>
        <fullName evidence="10">CCA tRNA nucleotidyltransferase</fullName>
    </alternativeName>
    <alternativeName>
        <fullName evidence="10">tRNA CCA-pyrophosphorylase</fullName>
    </alternativeName>
    <alternativeName>
        <fullName evidence="10">tRNA adenylyl-/cytidylyl- transferase</fullName>
    </alternativeName>
    <alternativeName>
        <fullName evidence="10">tRNA nucleotidyltransferase</fullName>
    </alternativeName>
    <alternativeName>
        <fullName evidence="10">tRNA-NT</fullName>
    </alternativeName>
</protein>
<comment type="cofactor">
    <cofactor evidence="10">
        <name>Mg(2+)</name>
        <dbReference type="ChEBI" id="CHEBI:18420"/>
    </cofactor>
</comment>
<evidence type="ECO:0000256" key="10">
    <source>
        <dbReference type="HAMAP-Rule" id="MF_01264"/>
    </source>
</evidence>
<feature type="domain" description="Polymerase nucleotidyl transferase" evidence="11">
    <location>
        <begin position="44"/>
        <end position="143"/>
    </location>
</feature>
<keyword evidence="1 10" id="KW-0808">Transferase</keyword>
<dbReference type="OrthoDB" id="7378at2157"/>
<keyword evidence="9 10" id="KW-0694">RNA-binding</keyword>
<feature type="binding site" evidence="10">
    <location>
        <position position="171"/>
    </location>
    <ligand>
        <name>ATP</name>
        <dbReference type="ChEBI" id="CHEBI:30616"/>
    </ligand>
</feature>
<dbReference type="InterPro" id="IPR006116">
    <property type="entry name" value="NT_2-5OAS_ClassI-CCAase"/>
</dbReference>
<dbReference type="PANTHER" id="PTHR39643:SF1">
    <property type="entry name" value="CCA-ADDING ENZYME"/>
    <property type="match status" value="1"/>
</dbReference>
<feature type="binding site" evidence="10">
    <location>
        <position position="54"/>
    </location>
    <ligand>
        <name>ATP</name>
        <dbReference type="ChEBI" id="CHEBI:30616"/>
    </ligand>
</feature>
<dbReference type="SUPFAM" id="SSF81631">
    <property type="entry name" value="PAP/OAS1 substrate-binding domain"/>
    <property type="match status" value="1"/>
</dbReference>
<comment type="catalytic activity">
    <reaction evidence="10">
        <text>a tRNA precursor + 2 CTP + ATP = a tRNA with a 3' CCA end + 3 diphosphate</text>
        <dbReference type="Rhea" id="RHEA:14433"/>
        <dbReference type="Rhea" id="RHEA-COMP:10465"/>
        <dbReference type="Rhea" id="RHEA-COMP:10468"/>
        <dbReference type="ChEBI" id="CHEBI:30616"/>
        <dbReference type="ChEBI" id="CHEBI:33019"/>
        <dbReference type="ChEBI" id="CHEBI:37563"/>
        <dbReference type="ChEBI" id="CHEBI:74896"/>
        <dbReference type="ChEBI" id="CHEBI:83071"/>
        <dbReference type="EC" id="2.7.7.72"/>
    </reaction>
</comment>
<keyword evidence="4 10" id="KW-0479">Metal-binding</keyword>
<keyword evidence="7 10" id="KW-0067">ATP-binding</keyword>
<dbReference type="HAMAP" id="MF_01264">
    <property type="entry name" value="CCA_arch"/>
    <property type="match status" value="1"/>
</dbReference>
<accession>A0A284VPS0</accession>
<dbReference type="STRING" id="1392998.ANME2D_00137"/>
<dbReference type="PIRSF" id="PIRSF005335">
    <property type="entry name" value="CCA_arch"/>
    <property type="match status" value="1"/>
</dbReference>
<dbReference type="Gene3D" id="3.30.460.10">
    <property type="entry name" value="Beta Polymerase, domain 2"/>
    <property type="match status" value="1"/>
</dbReference>
<dbReference type="GO" id="GO:0005524">
    <property type="term" value="F:ATP binding"/>
    <property type="evidence" value="ECO:0007669"/>
    <property type="project" value="UniProtKB-UniRule"/>
</dbReference>
<keyword evidence="6 10" id="KW-0692">RNA repair</keyword>
<comment type="function">
    <text evidence="10">Catalyzes the addition and repair of the essential 3'-terminal CCA sequence in tRNAs without using a nucleic acid template. Adds these three nucleotides in the order of C, C, and A to the tRNA nucleotide-73, using CTP and ATP as substrates and producing inorganic pyrophosphate. tRNA 3'-terminal CCA addition is required both for tRNA processing and repair. Also involved in tRNA surveillance by mediating tandem CCA addition to generate a CCACCA at the 3' terminus of unstable tRNAs. While stable tRNAs receive only 3'-terminal CCA, unstable tRNAs are marked with CCACCA and rapidly degraded.</text>
</comment>
<dbReference type="Pfam" id="PF21133">
    <property type="entry name" value="CAA_C"/>
    <property type="match status" value="1"/>
</dbReference>
<evidence type="ECO:0000259" key="12">
    <source>
        <dbReference type="Pfam" id="PF09249"/>
    </source>
</evidence>
<evidence type="ECO:0000313" key="15">
    <source>
        <dbReference type="Proteomes" id="UP000218615"/>
    </source>
</evidence>
<comment type="miscellaneous">
    <text evidence="10">A single active site specifically recognizes both ATP and CTP and is responsible for their addition.</text>
</comment>
<evidence type="ECO:0000313" key="14">
    <source>
        <dbReference type="EMBL" id="SNQ61275.1"/>
    </source>
</evidence>
<evidence type="ECO:0000256" key="7">
    <source>
        <dbReference type="ARBA" id="ARBA00022840"/>
    </source>
</evidence>
<evidence type="ECO:0000256" key="2">
    <source>
        <dbReference type="ARBA" id="ARBA00022694"/>
    </source>
</evidence>
<dbReference type="GO" id="GO:0001680">
    <property type="term" value="P:tRNA 3'-terminal CCA addition"/>
    <property type="evidence" value="ECO:0007669"/>
    <property type="project" value="UniProtKB-UniRule"/>
</dbReference>
<comment type="subunit">
    <text evidence="10">Homodimer.</text>
</comment>
<feature type="binding site" evidence="10">
    <location>
        <position position="57"/>
    </location>
    <ligand>
        <name>ATP</name>
        <dbReference type="ChEBI" id="CHEBI:30616"/>
    </ligand>
</feature>
<keyword evidence="8 10" id="KW-0460">Magnesium</keyword>
<dbReference type="InterPro" id="IPR008229">
    <property type="entry name" value="CCA-adding_arc"/>
</dbReference>
<comment type="similarity">
    <text evidence="10">Belongs to the tRNA nucleotidyltransferase/poly(A) polymerase family. Archaeal CCA-adding enzyme subfamily.</text>
</comment>
<dbReference type="GO" id="GO:0004810">
    <property type="term" value="F:CCA tRNA nucleotidyltransferase activity"/>
    <property type="evidence" value="ECO:0007669"/>
    <property type="project" value="UniProtKB-UniRule"/>
</dbReference>
<feature type="binding site" evidence="10">
    <location>
        <position position="68"/>
    </location>
    <ligand>
        <name>Mg(2+)</name>
        <dbReference type="ChEBI" id="CHEBI:18420"/>
    </ligand>
</feature>
<evidence type="ECO:0000256" key="8">
    <source>
        <dbReference type="ARBA" id="ARBA00022842"/>
    </source>
</evidence>